<dbReference type="GO" id="GO:0016491">
    <property type="term" value="F:oxidoreductase activity"/>
    <property type="evidence" value="ECO:0007669"/>
    <property type="project" value="UniProtKB-KW"/>
</dbReference>
<accession>A0A6A4H3K3</accession>
<reference evidence="2" key="1">
    <citation type="journal article" date="2019" name="Environ. Microbiol.">
        <title>Fungal ecological strategies reflected in gene transcription - a case study of two litter decomposers.</title>
        <authorList>
            <person name="Barbi F."/>
            <person name="Kohler A."/>
            <person name="Barry K."/>
            <person name="Baskaran P."/>
            <person name="Daum C."/>
            <person name="Fauchery L."/>
            <person name="Ihrmark K."/>
            <person name="Kuo A."/>
            <person name="LaButti K."/>
            <person name="Lipzen A."/>
            <person name="Morin E."/>
            <person name="Grigoriev I.V."/>
            <person name="Henrissat B."/>
            <person name="Lindahl B."/>
            <person name="Martin F."/>
        </authorList>
    </citation>
    <scope>NUCLEOTIDE SEQUENCE</scope>
    <source>
        <strain evidence="2">JB14</strain>
    </source>
</reference>
<dbReference type="EMBL" id="ML769599">
    <property type="protein sequence ID" value="KAE9392323.1"/>
    <property type="molecule type" value="Genomic_DNA"/>
</dbReference>
<sequence>MTRLTLPRFFYQQVTSCQPDLLKGSLEGKTVVLTGANSGIGFEAVKHFATMNPARIIMACRSKERGEQALEEIKSKTGFANIELWLLDLNSFASVKAFADRFDAEGGRLDILVENAGLWPSATYDKSDDGWVSILQSNVISPAYHALLLLPAMIRTATEHSTTPRIVVTGSFTHYFVDIDENVVNSPNLLGSFNSQEYYTQRSMTDKYQDSKLLELFFFRALQSKLPSSGPSIIVNTIDPGYCATSFNRKDQSGLSKKMSDWMERRIAMTTEEGSRQIIYGALAGAGSQEEEESLKGAYIAQSQITEPSDFVLGELGIKAQEKLWNDIVGTLSGNDPMITTIINGWKSL</sequence>
<dbReference type="Proteomes" id="UP000799118">
    <property type="component" value="Unassembled WGS sequence"/>
</dbReference>
<protein>
    <submittedName>
        <fullName evidence="2">NAD(P)-binding protein</fullName>
    </submittedName>
</protein>
<dbReference type="Gene3D" id="3.40.50.720">
    <property type="entry name" value="NAD(P)-binding Rossmann-like Domain"/>
    <property type="match status" value="1"/>
</dbReference>
<dbReference type="PANTHER" id="PTHR43157:SF31">
    <property type="entry name" value="PHOSPHATIDYLINOSITOL-GLYCAN BIOSYNTHESIS CLASS F PROTEIN"/>
    <property type="match status" value="1"/>
</dbReference>
<organism evidence="2 3">
    <name type="scientific">Gymnopus androsaceus JB14</name>
    <dbReference type="NCBI Taxonomy" id="1447944"/>
    <lineage>
        <taxon>Eukaryota</taxon>
        <taxon>Fungi</taxon>
        <taxon>Dikarya</taxon>
        <taxon>Basidiomycota</taxon>
        <taxon>Agaricomycotina</taxon>
        <taxon>Agaricomycetes</taxon>
        <taxon>Agaricomycetidae</taxon>
        <taxon>Agaricales</taxon>
        <taxon>Marasmiineae</taxon>
        <taxon>Omphalotaceae</taxon>
        <taxon>Gymnopus</taxon>
    </lineage>
</organism>
<proteinExistence type="predicted"/>
<keyword evidence="1" id="KW-0560">Oxidoreductase</keyword>
<dbReference type="OrthoDB" id="542013at2759"/>
<dbReference type="PRINTS" id="PR00081">
    <property type="entry name" value="GDHRDH"/>
</dbReference>
<dbReference type="SUPFAM" id="SSF51735">
    <property type="entry name" value="NAD(P)-binding Rossmann-fold domains"/>
    <property type="match status" value="1"/>
</dbReference>
<evidence type="ECO:0000313" key="2">
    <source>
        <dbReference type="EMBL" id="KAE9392323.1"/>
    </source>
</evidence>
<gene>
    <name evidence="2" type="ORF">BT96DRAFT_888082</name>
</gene>
<name>A0A6A4H3K3_9AGAR</name>
<dbReference type="InterPro" id="IPR036291">
    <property type="entry name" value="NAD(P)-bd_dom_sf"/>
</dbReference>
<dbReference type="Pfam" id="PF00106">
    <property type="entry name" value="adh_short"/>
    <property type="match status" value="1"/>
</dbReference>
<dbReference type="PANTHER" id="PTHR43157">
    <property type="entry name" value="PHOSPHATIDYLINOSITOL-GLYCAN BIOSYNTHESIS CLASS F PROTEIN-RELATED"/>
    <property type="match status" value="1"/>
</dbReference>
<dbReference type="InterPro" id="IPR002347">
    <property type="entry name" value="SDR_fam"/>
</dbReference>
<keyword evidence="3" id="KW-1185">Reference proteome</keyword>
<evidence type="ECO:0000256" key="1">
    <source>
        <dbReference type="ARBA" id="ARBA00023002"/>
    </source>
</evidence>
<dbReference type="AlphaFoldDB" id="A0A6A4H3K3"/>
<evidence type="ECO:0000313" key="3">
    <source>
        <dbReference type="Proteomes" id="UP000799118"/>
    </source>
</evidence>